<comment type="caution">
    <text evidence="1">The sequence shown here is derived from an EMBL/GenBank/DDBJ whole genome shotgun (WGS) entry which is preliminary data.</text>
</comment>
<dbReference type="Gene3D" id="2.130.10.10">
    <property type="entry name" value="YVTN repeat-like/Quinoprotein amine dehydrogenase"/>
    <property type="match status" value="2"/>
</dbReference>
<reference evidence="1 2" key="1">
    <citation type="submission" date="2019-04" db="EMBL/GenBank/DDBJ databases">
        <title>Cohnella sp. nov. isolated from preserved vegetables.</title>
        <authorList>
            <person name="Lin S.-Y."/>
            <person name="Hung M.-H."/>
            <person name="Young C.-C."/>
        </authorList>
    </citation>
    <scope>NUCLEOTIDE SEQUENCE [LARGE SCALE GENOMIC DNA]</scope>
    <source>
        <strain evidence="1 2">CC-MHH1044</strain>
    </source>
</reference>
<accession>A0A4S4BWH9</accession>
<dbReference type="Proteomes" id="UP000310636">
    <property type="component" value="Unassembled WGS sequence"/>
</dbReference>
<dbReference type="PANTHER" id="PTHR34512:SF30">
    <property type="entry name" value="OUTER MEMBRANE PROTEIN ASSEMBLY FACTOR BAMB"/>
    <property type="match status" value="1"/>
</dbReference>
<dbReference type="EMBL" id="SSOB01000013">
    <property type="protein sequence ID" value="THF79533.1"/>
    <property type="molecule type" value="Genomic_DNA"/>
</dbReference>
<dbReference type="InterPro" id="IPR015943">
    <property type="entry name" value="WD40/YVTN_repeat-like_dom_sf"/>
</dbReference>
<dbReference type="AlphaFoldDB" id="A0A4S4BWH9"/>
<evidence type="ECO:0000313" key="2">
    <source>
        <dbReference type="Proteomes" id="UP000310636"/>
    </source>
</evidence>
<gene>
    <name evidence="1" type="ORF">E6C55_12170</name>
</gene>
<evidence type="ECO:0000313" key="1">
    <source>
        <dbReference type="EMBL" id="THF79533.1"/>
    </source>
</evidence>
<keyword evidence="2" id="KW-1185">Reference proteome</keyword>
<dbReference type="InterPro" id="IPR011047">
    <property type="entry name" value="Quinoprotein_ADH-like_sf"/>
</dbReference>
<sequence length="509" mass="55279">MIRLRPYLTALIILFAISELIGNASGHTASAANAANAATSRIQYRWSSIPQPQAFPSVYTEVDGVLTFRGSAERSAPAYGTVEMKTFTPLKAWSLTTKTSSWGGGAGWTGQPAIVRWEPDVLQAMNVQDKFKKLKDFTEVIYASLDGYVYFLELKTGEKTREPLKIGNPIKGSVSVDSRGYPLLYVGEGIPEKGTIGFGLYSLIDQKRLYYMKGIDSFAKRGWGAFDSSALFNRFDDTLLVGGENGMFYNVKLNTAFDAAKKTLTIKPEVSKYRYSIAGNSYQGIENSVAVYGHYAYFADNGGSLQAINLMTNTPIWSLPSVDDTDATIVIETENGVPYLYTGTEVDKQGSKGYAVLRKINGLTGDVVWKKQYACYTQLGDHPVNGGLLATPVLGKQAIADRVVFTLARYGSFGAGLMVALDKKTGDELWSWKMQRYAWSSPVDVYDSKGNASLLQADSAGNVFVVSAMTGQVKGKASLGANVEASPAVFDDYAVVASRGGKIFGLKLE</sequence>
<proteinExistence type="predicted"/>
<organism evidence="1 2">
    <name type="scientific">Cohnella fermenti</name>
    <dbReference type="NCBI Taxonomy" id="2565925"/>
    <lineage>
        <taxon>Bacteria</taxon>
        <taxon>Bacillati</taxon>
        <taxon>Bacillota</taxon>
        <taxon>Bacilli</taxon>
        <taxon>Bacillales</taxon>
        <taxon>Paenibacillaceae</taxon>
        <taxon>Cohnella</taxon>
    </lineage>
</organism>
<name>A0A4S4BWH9_9BACL</name>
<dbReference type="RefSeq" id="WP_136370069.1">
    <property type="nucleotide sequence ID" value="NZ_SSOB01000013.1"/>
</dbReference>
<dbReference type="OrthoDB" id="105314at2"/>
<protein>
    <submittedName>
        <fullName evidence="1">Pyrrolo-quinoline quinone</fullName>
    </submittedName>
</protein>
<dbReference type="PANTHER" id="PTHR34512">
    <property type="entry name" value="CELL SURFACE PROTEIN"/>
    <property type="match status" value="1"/>
</dbReference>
<dbReference type="SUPFAM" id="SSF50998">
    <property type="entry name" value="Quinoprotein alcohol dehydrogenase-like"/>
    <property type="match status" value="1"/>
</dbReference>